<protein>
    <submittedName>
        <fullName evidence="2">Uncharacterized protein</fullName>
    </submittedName>
</protein>
<name>A0A2T1AN70_TRISK</name>
<evidence type="ECO:0000313" key="2">
    <source>
        <dbReference type="EMBL" id="PRZ50024.1"/>
    </source>
</evidence>
<dbReference type="EMBL" id="PVUF01000001">
    <property type="protein sequence ID" value="PRZ50024.1"/>
    <property type="molecule type" value="Genomic_DNA"/>
</dbReference>
<accession>A0A2T1AN70</accession>
<proteinExistence type="predicted"/>
<dbReference type="Proteomes" id="UP000237718">
    <property type="component" value="Unassembled WGS sequence"/>
</dbReference>
<evidence type="ECO:0000313" key="3">
    <source>
        <dbReference type="Proteomes" id="UP000237718"/>
    </source>
</evidence>
<feature type="region of interest" description="Disordered" evidence="1">
    <location>
        <begin position="142"/>
        <end position="162"/>
    </location>
</feature>
<feature type="compositionally biased region" description="Polar residues" evidence="1">
    <location>
        <begin position="151"/>
        <end position="161"/>
    </location>
</feature>
<reference evidence="2 3" key="1">
    <citation type="submission" date="2018-03" db="EMBL/GenBank/DDBJ databases">
        <title>Genomic Encyclopedia of Archaeal and Bacterial Type Strains, Phase II (KMG-II): from individual species to whole genera.</title>
        <authorList>
            <person name="Goeker M."/>
        </authorList>
    </citation>
    <scope>NUCLEOTIDE SEQUENCE [LARGE SCALE GENOMIC DNA]</scope>
    <source>
        <strain evidence="2 3">DSM 25328</strain>
    </source>
</reference>
<dbReference type="AlphaFoldDB" id="A0A2T1AN70"/>
<gene>
    <name evidence="2" type="ORF">CLV89_101240</name>
</gene>
<sequence length="304" mass="33210">MQLQANINQILRPDRGANQGGHVPALLAMLACLNFAAGGAANAASTPKTIRSVVETCIQNATPFSDLLSQDAKTWSDLRRQLPLVAVESDDAATFSDRIPTWTNAEFVTRMITSPGRHESLDTEELVRNETLRAKRRTQINERVRSEARSAPSSFSLSPTITDDDGRQRSFWWVGEAQQIGLTQQASLVSSTTVPTCVLYNVPDDLVRDLAENLRGEINETGKSVLFEYTSTLIPLGPDATKAIVDQHKEAGHPAPTKQEITKLVATATVRVLMARQHQTLGSGEGASPWQIFVHAQDNSEALK</sequence>
<organism evidence="2 3">
    <name type="scientific">Tritonibacter scottomollicae</name>
    <name type="common">Epibacterium scottomollicae</name>
    <dbReference type="NCBI Taxonomy" id="483013"/>
    <lineage>
        <taxon>Bacteria</taxon>
        <taxon>Pseudomonadati</taxon>
        <taxon>Pseudomonadota</taxon>
        <taxon>Alphaproteobacteria</taxon>
        <taxon>Rhodobacterales</taxon>
        <taxon>Paracoccaceae</taxon>
        <taxon>Tritonibacter</taxon>
    </lineage>
</organism>
<comment type="caution">
    <text evidence="2">The sequence shown here is derived from an EMBL/GenBank/DDBJ whole genome shotgun (WGS) entry which is preliminary data.</text>
</comment>
<evidence type="ECO:0000256" key="1">
    <source>
        <dbReference type="SAM" id="MobiDB-lite"/>
    </source>
</evidence>
<dbReference type="RefSeq" id="WP_106161697.1">
    <property type="nucleotide sequence ID" value="NZ_JBLWVM010000007.1"/>
</dbReference>